<reference evidence="2 3" key="1">
    <citation type="journal article" date="2019" name="Syst. Appl. Microbiol.">
        <title>Microvirga tunisiensis sp. nov., a root nodule symbiotic bacterium isolated from Lupinus micranthus and L. luteus grown in Northern Tunisia.</title>
        <authorList>
            <person name="Msaddak A."/>
            <person name="Rejili M."/>
            <person name="Duran D."/>
            <person name="Mars M."/>
            <person name="Palacios J.M."/>
            <person name="Ruiz-Argueso T."/>
            <person name="Rey L."/>
            <person name="Imperial J."/>
        </authorList>
    </citation>
    <scope>NUCLEOTIDE SEQUENCE [LARGE SCALE GENOMIC DNA]</scope>
    <source>
        <strain evidence="2 3">Lmie10</strain>
    </source>
</reference>
<proteinExistence type="predicted"/>
<organism evidence="2 3">
    <name type="scientific">Microvirga tunisiensis</name>
    <dbReference type="NCBI Taxonomy" id="2108360"/>
    <lineage>
        <taxon>Bacteria</taxon>
        <taxon>Pseudomonadati</taxon>
        <taxon>Pseudomonadota</taxon>
        <taxon>Alphaproteobacteria</taxon>
        <taxon>Hyphomicrobiales</taxon>
        <taxon>Methylobacteriaceae</taxon>
        <taxon>Microvirga</taxon>
    </lineage>
</organism>
<evidence type="ECO:0000313" key="2">
    <source>
        <dbReference type="EMBL" id="MPR29572.1"/>
    </source>
</evidence>
<keyword evidence="3" id="KW-1185">Reference proteome</keyword>
<gene>
    <name evidence="2" type="ORF">FS320_31920</name>
</gene>
<accession>A0A5N7MRD4</accession>
<sequence>MSKVEQKSERLVHTPAKAAGLLDKSRSYTYGLIATGKLKAHWLGERMVITDHDLREYLASLPAVKPTAASEVSSSVAAAGAAE</sequence>
<evidence type="ECO:0000259" key="1">
    <source>
        <dbReference type="Pfam" id="PF12728"/>
    </source>
</evidence>
<comment type="caution">
    <text evidence="2">The sequence shown here is derived from an EMBL/GenBank/DDBJ whole genome shotgun (WGS) entry which is preliminary data.</text>
</comment>
<dbReference type="Pfam" id="PF12728">
    <property type="entry name" value="HTH_17"/>
    <property type="match status" value="1"/>
</dbReference>
<dbReference type="Proteomes" id="UP000403266">
    <property type="component" value="Unassembled WGS sequence"/>
</dbReference>
<dbReference type="RefSeq" id="WP_152716464.1">
    <property type="nucleotide sequence ID" value="NZ_VOSJ01000257.1"/>
</dbReference>
<dbReference type="InterPro" id="IPR041657">
    <property type="entry name" value="HTH_17"/>
</dbReference>
<feature type="domain" description="Helix-turn-helix" evidence="1">
    <location>
        <begin position="14"/>
        <end position="60"/>
    </location>
</feature>
<dbReference type="EMBL" id="VOSK01000244">
    <property type="protein sequence ID" value="MPR29572.1"/>
    <property type="molecule type" value="Genomic_DNA"/>
</dbReference>
<dbReference type="AlphaFoldDB" id="A0A5N7MRD4"/>
<evidence type="ECO:0000313" key="3">
    <source>
        <dbReference type="Proteomes" id="UP000403266"/>
    </source>
</evidence>
<name>A0A5N7MRD4_9HYPH</name>
<protein>
    <submittedName>
        <fullName evidence="2">Helix-turn-helix domain-containing protein</fullName>
    </submittedName>
</protein>